<dbReference type="Proteomes" id="UP000822862">
    <property type="component" value="Chromosome"/>
</dbReference>
<dbReference type="RefSeq" id="WP_220716067.1">
    <property type="nucleotide sequence ID" value="NZ_CP075585.1"/>
</dbReference>
<sequence length="253" mass="29130">MRWLLCFILTSQLIAAPFENVEPSTPVEIASLSAHLLIDGYISPLSGQISLQETDLLIKAAQDLMLKRTYVPPQILGRYEDKDRLDRLSLGKALLLQERRRWVMLPHLWAGYNLHSPYFQVYDPSGFVLEFEICDAKGILKTSSYGFSNLRQEEPDSTADLRNIEFFVEQDAVRIIWPEGTERIYRKQSPTLYRLETELLPYGKALRYEYNNQGLSRILSTDKSGRHIYASITKSGVHSYSDLNLKFPLTTHL</sequence>
<protein>
    <submittedName>
        <fullName evidence="1">Uncharacterized protein</fullName>
    </submittedName>
</protein>
<dbReference type="EMBL" id="CP075585">
    <property type="protein sequence ID" value="QZA58530.1"/>
    <property type="molecule type" value="Genomic_DNA"/>
</dbReference>
<organism evidence="1 2">
    <name type="scientific">Candidatus Rhabdochlamydia porcellionis</name>
    <dbReference type="NCBI Taxonomy" id="225148"/>
    <lineage>
        <taxon>Bacteria</taxon>
        <taxon>Pseudomonadati</taxon>
        <taxon>Chlamydiota</taxon>
        <taxon>Chlamydiia</taxon>
        <taxon>Parachlamydiales</taxon>
        <taxon>Candidatus Rhabdochlamydiaceae</taxon>
        <taxon>Candidatus Rhabdochlamydia</taxon>
    </lineage>
</organism>
<reference evidence="1 2" key="2">
    <citation type="submission" date="2021-05" db="EMBL/GenBank/DDBJ databases">
        <title>Ecology and evolution of chlamydial symbionts of arthropods.</title>
        <authorList>
            <person name="Halter T."/>
            <person name="Sixt B.S."/>
            <person name="Toenshoff E.R."/>
            <person name="Koestlbacher S."/>
            <person name="Schulz F."/>
            <person name="Kostanjsek R."/>
            <person name="Collingro A."/>
            <person name="Hendrickx F."/>
            <person name="Horn M."/>
        </authorList>
    </citation>
    <scope>NUCLEOTIDE SEQUENCE [LARGE SCALE GENOMIC DNA]</scope>
    <source>
        <strain evidence="1 2">15C</strain>
    </source>
</reference>
<evidence type="ECO:0000313" key="2">
    <source>
        <dbReference type="Proteomes" id="UP000822862"/>
    </source>
</evidence>
<accession>A0ABX8YYX3</accession>
<keyword evidence="2" id="KW-1185">Reference proteome</keyword>
<evidence type="ECO:0000313" key="1">
    <source>
        <dbReference type="EMBL" id="QZA58530.1"/>
    </source>
</evidence>
<proteinExistence type="predicted"/>
<reference evidence="1 2" key="1">
    <citation type="submission" date="2020-01" db="EMBL/GenBank/DDBJ databases">
        <authorList>
            <person name="Sixt B."/>
            <person name="Schulz F."/>
            <person name="Kostanjsek R."/>
            <person name="Koestlbacher S."/>
            <person name="Collingro A."/>
            <person name="Toenshoff E."/>
            <person name="Horn M."/>
        </authorList>
    </citation>
    <scope>NUCLEOTIDE SEQUENCE [LARGE SCALE GENOMIC DNA]</scope>
    <source>
        <strain evidence="1 2">15C</strain>
    </source>
</reference>
<name>A0ABX8YYX3_9BACT</name>
<gene>
    <name evidence="1" type="ORF">RHAB15C_0000406</name>
</gene>